<dbReference type="AlphaFoldDB" id="A0A432MRL1"/>
<dbReference type="InterPro" id="IPR036188">
    <property type="entry name" value="FAD/NAD-bd_sf"/>
</dbReference>
<organism evidence="2 3">
    <name type="scientific">Tautonia sociabilis</name>
    <dbReference type="NCBI Taxonomy" id="2080755"/>
    <lineage>
        <taxon>Bacteria</taxon>
        <taxon>Pseudomonadati</taxon>
        <taxon>Planctomycetota</taxon>
        <taxon>Planctomycetia</taxon>
        <taxon>Isosphaerales</taxon>
        <taxon>Isosphaeraceae</taxon>
        <taxon>Tautonia</taxon>
    </lineage>
</organism>
<dbReference type="PANTHER" id="PTHR42685">
    <property type="entry name" value="GERANYLGERANYL DIPHOSPHATE REDUCTASE"/>
    <property type="match status" value="1"/>
</dbReference>
<evidence type="ECO:0000313" key="3">
    <source>
        <dbReference type="Proteomes" id="UP000280296"/>
    </source>
</evidence>
<feature type="domain" description="FAD-binding" evidence="1">
    <location>
        <begin position="18"/>
        <end position="323"/>
    </location>
</feature>
<reference evidence="2 3" key="2">
    <citation type="submission" date="2019-01" db="EMBL/GenBank/DDBJ databases">
        <title>Tautonia sociabilis, a novel thermotolerant planctomycete of Isosphaeraceae family, isolated from a 4000 m deep subterranean habitat.</title>
        <authorList>
            <person name="Kovaleva O.L."/>
            <person name="Elcheninov A.G."/>
            <person name="Van Heerden E."/>
            <person name="Toshchakov S.V."/>
            <person name="Novikov A."/>
            <person name="Bonch-Osmolovskaya E.A."/>
            <person name="Kublanov I.V."/>
        </authorList>
    </citation>
    <scope>NUCLEOTIDE SEQUENCE [LARGE SCALE GENOMIC DNA]</scope>
    <source>
        <strain evidence="2 3">GM2012</strain>
    </source>
</reference>
<dbReference type="EMBL" id="RYZH01000001">
    <property type="protein sequence ID" value="RUL89595.1"/>
    <property type="molecule type" value="Genomic_DNA"/>
</dbReference>
<sequence length="408" mass="42710">MSSRADPPDSPDDLWPIDAAIVGAGPAGSSLAIRLARAGARIALIDAGRFPRDKLCGEYLSPEGALALEGLGLADAIARSGARPIRAARLTTPRGRRLEAEVVGPDGRAGLGLSRSALDAILLGEARRLGVIVFEGTRVSGPILEGDRVVGVAGRGVGGSPFSLRARVVVAADGRHSSLARRTGSTLPRSVPGLRPRLFGLKRHLVVRDPACDEPPGTVGLHLLPGGYVGSCRVEGSRTNLCGLLPERLSREHRGDLDALADAAFLSNPTLAALWHAAEPAGPWKTVAGVRIEASSPLLPGIFYAGDARGTIDPLGGQGLTMALLGSELLAPFVLQSIAQGAADLTVVREAIRAWHSRFDRRIALCRAFHHALIRPSLIDAASMLGRWGDALLSLGFASTRDRARLPS</sequence>
<evidence type="ECO:0000259" key="1">
    <source>
        <dbReference type="Pfam" id="PF01494"/>
    </source>
</evidence>
<reference evidence="2 3" key="1">
    <citation type="submission" date="2018-12" db="EMBL/GenBank/DDBJ databases">
        <authorList>
            <person name="Toschakov S.V."/>
        </authorList>
    </citation>
    <scope>NUCLEOTIDE SEQUENCE [LARGE SCALE GENOMIC DNA]</scope>
    <source>
        <strain evidence="2 3">GM2012</strain>
    </source>
</reference>
<dbReference type="Gene3D" id="3.50.50.60">
    <property type="entry name" value="FAD/NAD(P)-binding domain"/>
    <property type="match status" value="1"/>
</dbReference>
<gene>
    <name evidence="2" type="ORF">TsocGM_00020</name>
</gene>
<evidence type="ECO:0000313" key="2">
    <source>
        <dbReference type="EMBL" id="RUL89595.1"/>
    </source>
</evidence>
<dbReference type="SUPFAM" id="SSF51905">
    <property type="entry name" value="FAD/NAD(P)-binding domain"/>
    <property type="match status" value="1"/>
</dbReference>
<dbReference type="InterPro" id="IPR002938">
    <property type="entry name" value="FAD-bd"/>
</dbReference>
<dbReference type="GO" id="GO:0071949">
    <property type="term" value="F:FAD binding"/>
    <property type="evidence" value="ECO:0007669"/>
    <property type="project" value="InterPro"/>
</dbReference>
<dbReference type="PANTHER" id="PTHR42685:SF22">
    <property type="entry name" value="CONDITIONED MEDIUM FACTOR RECEPTOR 1"/>
    <property type="match status" value="1"/>
</dbReference>
<name>A0A432MRL1_9BACT</name>
<accession>A0A432MRL1</accession>
<comment type="caution">
    <text evidence="2">The sequence shown here is derived from an EMBL/GenBank/DDBJ whole genome shotgun (WGS) entry which is preliminary data.</text>
</comment>
<dbReference type="InterPro" id="IPR050407">
    <property type="entry name" value="Geranylgeranyl_reductase"/>
</dbReference>
<keyword evidence="3" id="KW-1185">Reference proteome</keyword>
<dbReference type="Proteomes" id="UP000280296">
    <property type="component" value="Unassembled WGS sequence"/>
</dbReference>
<dbReference type="PRINTS" id="PR00420">
    <property type="entry name" value="RNGMNOXGNASE"/>
</dbReference>
<dbReference type="Pfam" id="PF01494">
    <property type="entry name" value="FAD_binding_3"/>
    <property type="match status" value="1"/>
</dbReference>
<protein>
    <submittedName>
        <fullName evidence="2">NAD(P)/FAD-dependent oxidoreductase</fullName>
    </submittedName>
</protein>
<dbReference type="OrthoDB" id="9806565at2"/>
<dbReference type="RefSeq" id="WP_126723251.1">
    <property type="nucleotide sequence ID" value="NZ_RYZH01000001.1"/>
</dbReference>
<proteinExistence type="predicted"/>